<evidence type="ECO:0008006" key="4">
    <source>
        <dbReference type="Google" id="ProtNLM"/>
    </source>
</evidence>
<accession>A0A8J8GCX1</accession>
<proteinExistence type="predicted"/>
<dbReference type="EMBL" id="JABSNO010000032">
    <property type="protein sequence ID" value="NRS93929.1"/>
    <property type="molecule type" value="Genomic_DNA"/>
</dbReference>
<organism evidence="2 3">
    <name type="scientific">Frigoriflavimonas asaccharolytica</name>
    <dbReference type="NCBI Taxonomy" id="2735899"/>
    <lineage>
        <taxon>Bacteria</taxon>
        <taxon>Pseudomonadati</taxon>
        <taxon>Bacteroidota</taxon>
        <taxon>Flavobacteriia</taxon>
        <taxon>Flavobacteriales</taxon>
        <taxon>Weeksellaceae</taxon>
        <taxon>Frigoriflavimonas</taxon>
    </lineage>
</organism>
<feature type="signal peptide" evidence="1">
    <location>
        <begin position="1"/>
        <end position="23"/>
    </location>
</feature>
<comment type="caution">
    <text evidence="2">The sequence shown here is derived from an EMBL/GenBank/DDBJ whole genome shotgun (WGS) entry which is preliminary data.</text>
</comment>
<sequence length="180" mass="20420">MKKKLFKSIFAFCTLLLLIVSCRQDIMLQEEEKYNASTSKFKVVQLKDIPHVTKFIKNKTGRTDLKIQVKSKFKNSSLAKGNINFANLESSFILKKTEDEDVAYYIFDLVNTGDEKTIYNFEAKEVRGIIVDAKVLEYESDVEYGEKPENVFQNFSGKVTAYGLDEKVIGITAFIGGEGP</sequence>
<feature type="chain" id="PRO_5035204047" description="Lipoprotein" evidence="1">
    <location>
        <begin position="24"/>
        <end position="180"/>
    </location>
</feature>
<dbReference type="Proteomes" id="UP000610746">
    <property type="component" value="Unassembled WGS sequence"/>
</dbReference>
<dbReference type="RefSeq" id="WP_173780467.1">
    <property type="nucleotide sequence ID" value="NZ_JABSNO010000032.1"/>
</dbReference>
<name>A0A8J8GCX1_9FLAO</name>
<evidence type="ECO:0000313" key="2">
    <source>
        <dbReference type="EMBL" id="NRS93929.1"/>
    </source>
</evidence>
<keyword evidence="3" id="KW-1185">Reference proteome</keyword>
<gene>
    <name evidence="2" type="ORF">HNQ03_003021</name>
</gene>
<evidence type="ECO:0000256" key="1">
    <source>
        <dbReference type="SAM" id="SignalP"/>
    </source>
</evidence>
<dbReference type="PROSITE" id="PS51257">
    <property type="entry name" value="PROKAR_LIPOPROTEIN"/>
    <property type="match status" value="1"/>
</dbReference>
<keyword evidence="1" id="KW-0732">Signal</keyword>
<dbReference type="AlphaFoldDB" id="A0A8J8GCX1"/>
<reference evidence="2" key="1">
    <citation type="submission" date="2020-05" db="EMBL/GenBank/DDBJ databases">
        <title>Genomic Encyclopedia of Type Strains, Phase IV (KMG-V): Genome sequencing to study the core and pangenomes of soil and plant-associated prokaryotes.</title>
        <authorList>
            <person name="Whitman W."/>
        </authorList>
    </citation>
    <scope>NUCLEOTIDE SEQUENCE</scope>
    <source>
        <strain evidence="2">16F</strain>
    </source>
</reference>
<protein>
    <recommendedName>
        <fullName evidence="4">Lipoprotein</fullName>
    </recommendedName>
</protein>
<evidence type="ECO:0000313" key="3">
    <source>
        <dbReference type="Proteomes" id="UP000610746"/>
    </source>
</evidence>